<sequence>MKHAITRNQEIRKLSRFGGTMLGINDPWIWGVYLLSFLSALLCVGYGLANWNRGGEKEANEIREEVSWEKGEAQMEEKELGL</sequence>
<dbReference type="EMBL" id="JARFPL010000021">
    <property type="protein sequence ID" value="MDF0593495.1"/>
    <property type="molecule type" value="Genomic_DNA"/>
</dbReference>
<keyword evidence="1" id="KW-0472">Membrane</keyword>
<feature type="transmembrane region" description="Helical" evidence="1">
    <location>
        <begin position="28"/>
        <end position="49"/>
    </location>
</feature>
<accession>A0ABT5XFK0</accession>
<proteinExistence type="predicted"/>
<protein>
    <submittedName>
        <fullName evidence="2">Uncharacterized protein</fullName>
    </submittedName>
</protein>
<reference evidence="2 3" key="1">
    <citation type="submission" date="2023-03" db="EMBL/GenBank/DDBJ databases">
        <title>Whole genome sequencing of Methanotrichaceae archaeon M04Ac.</title>
        <authorList>
            <person name="Khomyakova M.A."/>
            <person name="Merkel A.Y."/>
            <person name="Slobodkin A.I."/>
        </authorList>
    </citation>
    <scope>NUCLEOTIDE SEQUENCE [LARGE SCALE GENOMIC DNA]</scope>
    <source>
        <strain evidence="2 3">M04Ac</strain>
    </source>
</reference>
<keyword evidence="1" id="KW-1133">Transmembrane helix</keyword>
<organism evidence="2 3">
    <name type="scientific">Candidatus Methanocrinis alkalitolerans</name>
    <dbReference type="NCBI Taxonomy" id="3033395"/>
    <lineage>
        <taxon>Archaea</taxon>
        <taxon>Methanobacteriati</taxon>
        <taxon>Methanobacteriota</taxon>
        <taxon>Stenosarchaea group</taxon>
        <taxon>Methanomicrobia</taxon>
        <taxon>Methanotrichales</taxon>
        <taxon>Methanotrichaceae</taxon>
        <taxon>Methanocrinis</taxon>
    </lineage>
</organism>
<dbReference type="NCBIfam" id="NF045580">
    <property type="entry name" value="symport_access"/>
    <property type="match status" value="1"/>
</dbReference>
<keyword evidence="3" id="KW-1185">Reference proteome</keyword>
<evidence type="ECO:0000256" key="1">
    <source>
        <dbReference type="SAM" id="Phobius"/>
    </source>
</evidence>
<dbReference type="InterPro" id="IPR054615">
    <property type="entry name" value="Symport_access"/>
</dbReference>
<evidence type="ECO:0000313" key="2">
    <source>
        <dbReference type="EMBL" id="MDF0593495.1"/>
    </source>
</evidence>
<keyword evidence="1" id="KW-0812">Transmembrane</keyword>
<dbReference type="Proteomes" id="UP001215956">
    <property type="component" value="Unassembled WGS sequence"/>
</dbReference>
<gene>
    <name evidence="2" type="ORF">P0O24_07855</name>
</gene>
<comment type="caution">
    <text evidence="2">The sequence shown here is derived from an EMBL/GenBank/DDBJ whole genome shotgun (WGS) entry which is preliminary data.</text>
</comment>
<name>A0ABT5XFK0_9EURY</name>
<evidence type="ECO:0000313" key="3">
    <source>
        <dbReference type="Proteomes" id="UP001215956"/>
    </source>
</evidence>